<proteinExistence type="predicted"/>
<dbReference type="RefSeq" id="YP_010121846.1">
    <property type="nucleotide sequence ID" value="NC_056195.1"/>
</dbReference>
<organism evidence="2">
    <name type="scientific">Monilinia fructicola</name>
    <name type="common">Brown rot fungus</name>
    <name type="synonym">Ciboria fructicola</name>
    <dbReference type="NCBI Taxonomy" id="38448"/>
    <lineage>
        <taxon>Eukaryota</taxon>
        <taxon>Fungi</taxon>
        <taxon>Dikarya</taxon>
        <taxon>Ascomycota</taxon>
        <taxon>Pezizomycotina</taxon>
        <taxon>Leotiomycetes</taxon>
        <taxon>Helotiales</taxon>
        <taxon>Sclerotiniaceae</taxon>
        <taxon>Monilinia</taxon>
    </lineage>
</organism>
<sequence length="304" mass="35156">MISLGICNNNNMDFLSLLIIESFCLPTIGLVHKNALKKVKNKALRLNKQEYLKIPSAFLAFLVGFIDGDGYIQISKTTKGFISIKLVISLQLEDISTLEYIHSVLKFGKLNIYKDNKTPSCKLVISRTDLQEILFPLLIHHNIFFLTKNRQAQFDLAMYIFKENIKIYNELPTKEKIPIVFKLPKRASDYLNLGFFKNWIVGFTAAEGSFYTSNNTGYFALRQKGRIELFEAFMLLFTTEKKRLNENNLYNLFVVSSRVDLDKVINLFSFSGLHPLVGLKILQYFKWLEDLKNNSRYANLSFPK</sequence>
<dbReference type="PANTHER" id="PTHR36181:SF2">
    <property type="entry name" value="INTRON-ENCODED ENDONUCLEASE AI3-RELATED"/>
    <property type="match status" value="1"/>
</dbReference>
<dbReference type="SUPFAM" id="SSF55608">
    <property type="entry name" value="Homing endonucleases"/>
    <property type="match status" value="2"/>
</dbReference>
<dbReference type="PANTHER" id="PTHR36181">
    <property type="entry name" value="INTRON-ENCODED ENDONUCLEASE AI3-RELATED"/>
    <property type="match status" value="1"/>
</dbReference>
<keyword evidence="2" id="KW-0540">Nuclease</keyword>
<dbReference type="InterPro" id="IPR027434">
    <property type="entry name" value="Homing_endonucl"/>
</dbReference>
<keyword evidence="2" id="KW-0378">Hydrolase</keyword>
<reference evidence="2" key="1">
    <citation type="submission" date="2020-01" db="EMBL/GenBank/DDBJ databases">
        <authorList>
            <person name="Ozkilinc H."/>
            <person name="Yildiz G."/>
        </authorList>
    </citation>
    <scope>NUCLEOTIDE SEQUENCE</scope>
</reference>
<dbReference type="Pfam" id="PF00961">
    <property type="entry name" value="LAGLIDADG_1"/>
    <property type="match status" value="1"/>
</dbReference>
<dbReference type="Gene3D" id="3.10.28.10">
    <property type="entry name" value="Homing endonucleases"/>
    <property type="match status" value="2"/>
</dbReference>
<name>A0A889XPP5_MONFR</name>
<keyword evidence="2" id="KW-0255">Endonuclease</keyword>
<dbReference type="InterPro" id="IPR004860">
    <property type="entry name" value="LAGLIDADG_dom"/>
</dbReference>
<dbReference type="GO" id="GO:0004519">
    <property type="term" value="F:endonuclease activity"/>
    <property type="evidence" value="ECO:0007669"/>
    <property type="project" value="UniProtKB-KW"/>
</dbReference>
<dbReference type="InterPro" id="IPR051289">
    <property type="entry name" value="LAGLIDADG_Endonuclease"/>
</dbReference>
<geneLocation type="mitochondrion" evidence="2"/>
<dbReference type="GeneID" id="65324696"/>
<evidence type="ECO:0000259" key="1">
    <source>
        <dbReference type="Pfam" id="PF00961"/>
    </source>
</evidence>
<keyword evidence="2" id="KW-0496">Mitochondrion</keyword>
<dbReference type="AlphaFoldDB" id="A0A889XPP5"/>
<accession>A0A889XPP5</accession>
<protein>
    <submittedName>
        <fullName evidence="2">LAGLIDADG endonuclease</fullName>
    </submittedName>
</protein>
<dbReference type="GO" id="GO:0005739">
    <property type="term" value="C:mitochondrion"/>
    <property type="evidence" value="ECO:0007669"/>
    <property type="project" value="UniProtKB-ARBA"/>
</dbReference>
<dbReference type="EMBL" id="MT005827">
    <property type="protein sequence ID" value="QRF72222.1"/>
    <property type="molecule type" value="Genomic_DNA"/>
</dbReference>
<evidence type="ECO:0000313" key="2">
    <source>
        <dbReference type="EMBL" id="QRF72222.1"/>
    </source>
</evidence>
<feature type="domain" description="Homing endonuclease LAGLIDADG" evidence="1">
    <location>
        <begin position="62"/>
        <end position="143"/>
    </location>
</feature>